<dbReference type="Gene3D" id="2.60.120.590">
    <property type="entry name" value="Alpha-ketoglutarate-dependent dioxygenase AlkB-like"/>
    <property type="match status" value="1"/>
</dbReference>
<dbReference type="Pfam" id="PF13532">
    <property type="entry name" value="2OG-FeII_Oxy_2"/>
    <property type="match status" value="1"/>
</dbReference>
<feature type="compositionally biased region" description="Low complexity" evidence="2">
    <location>
        <begin position="248"/>
        <end position="258"/>
    </location>
</feature>
<dbReference type="GO" id="GO:0051747">
    <property type="term" value="F:cytosine C-5 DNA demethylase activity"/>
    <property type="evidence" value="ECO:0007669"/>
    <property type="project" value="TreeGrafter"/>
</dbReference>
<evidence type="ECO:0000256" key="1">
    <source>
        <dbReference type="PIRSR" id="PIRSR632852-1"/>
    </source>
</evidence>
<dbReference type="GeneID" id="18910285"/>
<sequence length="1198" mass="133145">MVLRIPETVNDVRLLEDEPFKKHFTDEINSGRVRRQRPNTRRPLFKNIEEALRSESGGLDAARAWLRTVFTFNSEPRLESEDLDVFIEFYWILRQGGGARSVEPLLLTASRSRDLPYTCPLDKPIVLDPRESQETNSTRPISLANVSAPKEKKPRHKRARAAKRRKNEPQNAYDGEPEDNDSDAELNVDASISAPMAPRNPSVPPPFVSAPVCRHTASAKSATTRPGRERKRKAITPPPGHGASSDGLAELSSLTSLESDAEDATPTRLSSPVMAYPQRPKRQASNAARLSDLIAMENDYEKMKSKCRKGKSHVPGRQSAPPVPKVPREPTTPIQNVPSKAATVKACSSLALKPSDKCVRASAPISRRTQRSPRRSAVSAKKPKFDADVGSTDGRPVKKRRGSGGDTLVDTPTSDSVSVPVKRSRESRARVQTAPPIPFTGSSASCKAPISTVFKERGRSQGCKRAREQEIAEQSQSAKASEVLQERLIIRIRPRRQAAIAATALNAEYAKADAEFKKQPDKLGLVDIVFRDTARSAPMYSNCRDPEASDWTADLDDTQPGDSGDEDTPLATGLRRTVAEQVAAPPPHSAAQDQASGPQETRILEEGKVDEPTDAYVRRQDEQFELVYPQLTHCPVFDSTLNTKPFAPKLPLLRLPPIWAQSRQEVCESCDWFRSYQGGVYFVKDLVRGYLLSAFSASRDLFHNGGKLIISHGGGKAGQSLAKAPGTVRASDQQEDDKSVRALLHNYRIGRPLVLIVDDKYSLFPYDLAAKGVTYAVLGWYQIAHAWAELQADASSSTGKVVRWKFAFQWCDAQGSPWWSDSCPTTGKTVHEYKCPWFPSPQVYDVGWMCLRPRCPVFWYFRSAIEAPTSLSYAASFLRPVTISADQILEDLRPGLPVAGVPIDRITTGRHFCKGLHCTNCGRLSSRYKWEHWECRSCSFTYAVPGRLREAREFRSQKSDKMDKHTHQPSLELLPLAVFRSGKALGQRATFKLPGERGYIHVLFAAPNMNQEADITLREYQEQAATGQLEFRRWPLRSHKCRGTLLANYFSQNSKLLQPPISSAMLMPRTAGAPYHYIAGDENTVPFDRAPSAVNRALNLIKQRIQEAGLDIPPTFNEVLTAAYMEKQKMAFHSDAERGLGPNVASLSLGAAAHMHFRLHAQYAGEIQPSQSRDVLTLFLKHASFHFSLCEFPVLTAR</sequence>
<reference evidence="4 5" key="1">
    <citation type="journal article" date="2012" name="BMC Genomics">
        <title>Comparative genomics of the white-rot fungi, Phanerochaete carnosa and P. chrysosporium, to elucidate the genetic basis of the distinct wood types they colonize.</title>
        <authorList>
            <person name="Suzuki H."/>
            <person name="MacDonald J."/>
            <person name="Syed K."/>
            <person name="Salamov A."/>
            <person name="Hori C."/>
            <person name="Aerts A."/>
            <person name="Henrissat B."/>
            <person name="Wiebenga A."/>
            <person name="vanKuyk P.A."/>
            <person name="Barry K."/>
            <person name="Lindquist E."/>
            <person name="LaButti K."/>
            <person name="Lapidus A."/>
            <person name="Lucas S."/>
            <person name="Coutinho P."/>
            <person name="Gong Y."/>
            <person name="Samejima M."/>
            <person name="Mahadevan R."/>
            <person name="Abou-Zaid M."/>
            <person name="de Vries R.P."/>
            <person name="Igarashi K."/>
            <person name="Yadav J.S."/>
            <person name="Grigoriev I.V."/>
            <person name="Master E.R."/>
        </authorList>
    </citation>
    <scope>NUCLEOTIDE SEQUENCE [LARGE SCALE GENOMIC DNA]</scope>
    <source>
        <strain evidence="4 5">HHB-10118-sp</strain>
    </source>
</reference>
<dbReference type="SUPFAM" id="SSF51197">
    <property type="entry name" value="Clavaminate synthase-like"/>
    <property type="match status" value="1"/>
</dbReference>
<dbReference type="EMBL" id="JH930473">
    <property type="protein sequence ID" value="EKM54554.1"/>
    <property type="molecule type" value="Genomic_DNA"/>
</dbReference>
<feature type="compositionally biased region" description="Basic residues" evidence="2">
    <location>
        <begin position="305"/>
        <end position="314"/>
    </location>
</feature>
<feature type="region of interest" description="Disordered" evidence="2">
    <location>
        <begin position="303"/>
        <end position="338"/>
    </location>
</feature>
<dbReference type="PANTHER" id="PTHR31573">
    <property type="entry name" value="ALPHA-KETOGLUTARATE-DEPENDENT DIOXYGENASE ALKB HOMOLOG 2"/>
    <property type="match status" value="1"/>
</dbReference>
<evidence type="ECO:0000313" key="5">
    <source>
        <dbReference type="Proteomes" id="UP000008370"/>
    </source>
</evidence>
<dbReference type="InParanoid" id="K5W6H7"/>
<dbReference type="STRING" id="650164.K5W6H7"/>
<dbReference type="GO" id="GO:0008198">
    <property type="term" value="F:ferrous iron binding"/>
    <property type="evidence" value="ECO:0007669"/>
    <property type="project" value="TreeGrafter"/>
</dbReference>
<feature type="region of interest" description="Disordered" evidence="2">
    <location>
        <begin position="540"/>
        <end position="607"/>
    </location>
</feature>
<evidence type="ECO:0000313" key="4">
    <source>
        <dbReference type="EMBL" id="EKM54554.1"/>
    </source>
</evidence>
<dbReference type="Proteomes" id="UP000008370">
    <property type="component" value="Unassembled WGS sequence"/>
</dbReference>
<dbReference type="InterPro" id="IPR032852">
    <property type="entry name" value="ALKBH2"/>
</dbReference>
<gene>
    <name evidence="4" type="ORF">PHACADRAFT_185468</name>
</gene>
<dbReference type="InterPro" id="IPR027450">
    <property type="entry name" value="AlkB-like"/>
</dbReference>
<dbReference type="KEGG" id="pco:PHACADRAFT_185468"/>
<feature type="compositionally biased region" description="Acidic residues" evidence="2">
    <location>
        <begin position="175"/>
        <end position="186"/>
    </location>
</feature>
<evidence type="ECO:0000259" key="3">
    <source>
        <dbReference type="Pfam" id="PF13532"/>
    </source>
</evidence>
<dbReference type="GO" id="GO:0006307">
    <property type="term" value="P:DNA alkylation repair"/>
    <property type="evidence" value="ECO:0007669"/>
    <property type="project" value="TreeGrafter"/>
</dbReference>
<keyword evidence="5" id="KW-1185">Reference proteome</keyword>
<dbReference type="GO" id="GO:0035516">
    <property type="term" value="F:broad specificity oxidative DNA demethylase activity"/>
    <property type="evidence" value="ECO:0007669"/>
    <property type="project" value="TreeGrafter"/>
</dbReference>
<name>K5W6H7_PHACS</name>
<feature type="compositionally biased region" description="Acidic residues" evidence="2">
    <location>
        <begin position="553"/>
        <end position="568"/>
    </location>
</feature>
<feature type="region of interest" description="Disordered" evidence="2">
    <location>
        <begin position="357"/>
        <end position="442"/>
    </location>
</feature>
<dbReference type="AlphaFoldDB" id="K5W6H7"/>
<dbReference type="HOGENOM" id="CLU_271061_0_0_1"/>
<feature type="compositionally biased region" description="Basic residues" evidence="2">
    <location>
        <begin position="152"/>
        <end position="166"/>
    </location>
</feature>
<proteinExistence type="predicted"/>
<organism evidence="4 5">
    <name type="scientific">Phanerochaete carnosa (strain HHB-10118-sp)</name>
    <name type="common">White-rot fungus</name>
    <name type="synonym">Peniophora carnosa</name>
    <dbReference type="NCBI Taxonomy" id="650164"/>
    <lineage>
        <taxon>Eukaryota</taxon>
        <taxon>Fungi</taxon>
        <taxon>Dikarya</taxon>
        <taxon>Basidiomycota</taxon>
        <taxon>Agaricomycotina</taxon>
        <taxon>Agaricomycetes</taxon>
        <taxon>Polyporales</taxon>
        <taxon>Phanerochaetaceae</taxon>
        <taxon>Phanerochaete</taxon>
    </lineage>
</organism>
<evidence type="ECO:0000256" key="2">
    <source>
        <dbReference type="SAM" id="MobiDB-lite"/>
    </source>
</evidence>
<feature type="binding site" evidence="1">
    <location>
        <position position="1133"/>
    </location>
    <ligand>
        <name>2-oxoglutarate</name>
        <dbReference type="ChEBI" id="CHEBI:16810"/>
    </ligand>
</feature>
<accession>K5W6H7</accession>
<protein>
    <recommendedName>
        <fullName evidence="3">Alpha-ketoglutarate-dependent dioxygenase AlkB-like domain-containing protein</fullName>
    </recommendedName>
</protein>
<feature type="domain" description="Alpha-ketoglutarate-dependent dioxygenase AlkB-like" evidence="3">
    <location>
        <begin position="1070"/>
        <end position="1183"/>
    </location>
</feature>
<dbReference type="RefSeq" id="XP_007397244.1">
    <property type="nucleotide sequence ID" value="XM_007397182.1"/>
</dbReference>
<feature type="region of interest" description="Disordered" evidence="2">
    <location>
        <begin position="123"/>
        <end position="290"/>
    </location>
</feature>
<dbReference type="OrthoDB" id="2163491at2759"/>
<dbReference type="InterPro" id="IPR037151">
    <property type="entry name" value="AlkB-like_sf"/>
</dbReference>
<feature type="binding site" evidence="1">
    <location>
        <position position="1124"/>
    </location>
    <ligand>
        <name>2-oxoglutarate</name>
        <dbReference type="ChEBI" id="CHEBI:16810"/>
    </ligand>
</feature>
<dbReference type="PANTHER" id="PTHR31573:SF4">
    <property type="entry name" value="FE2OG DIOXYGENASE DOMAIN-CONTAINING PROTEIN"/>
    <property type="match status" value="1"/>
</dbReference>